<dbReference type="PANTHER" id="PTHR42648:SF32">
    <property type="entry name" value="RIBONUCLEASE H-LIKE DOMAIN, GAG-PRE-INTEGRASE DOMAIN PROTEIN-RELATED"/>
    <property type="match status" value="1"/>
</dbReference>
<feature type="domain" description="Integrase catalytic" evidence="11">
    <location>
        <begin position="1406"/>
        <end position="1572"/>
    </location>
</feature>
<feature type="compositionally biased region" description="Polar residues" evidence="8">
    <location>
        <begin position="2234"/>
        <end position="2253"/>
    </location>
</feature>
<proteinExistence type="predicted"/>
<gene>
    <name evidence="12" type="ORF">Tci_010877</name>
</gene>
<dbReference type="GO" id="GO:0015074">
    <property type="term" value="P:DNA integration"/>
    <property type="evidence" value="ECO:0007669"/>
    <property type="project" value="InterPro"/>
</dbReference>
<dbReference type="InterPro" id="IPR002156">
    <property type="entry name" value="RNaseH_domain"/>
</dbReference>
<evidence type="ECO:0000256" key="9">
    <source>
        <dbReference type="SAM" id="SignalP"/>
    </source>
</evidence>
<dbReference type="InterPro" id="IPR012337">
    <property type="entry name" value="RNaseH-like_sf"/>
</dbReference>
<evidence type="ECO:0000256" key="7">
    <source>
        <dbReference type="SAM" id="Coils"/>
    </source>
</evidence>
<dbReference type="Gene3D" id="3.30.420.10">
    <property type="entry name" value="Ribonuclease H-like superfamily/Ribonuclease H"/>
    <property type="match status" value="2"/>
</dbReference>
<keyword evidence="1" id="KW-0645">Protease</keyword>
<dbReference type="CDD" id="cd09272">
    <property type="entry name" value="RNase_HI_RT_Ty1"/>
    <property type="match status" value="1"/>
</dbReference>
<dbReference type="InterPro" id="IPR044730">
    <property type="entry name" value="RNase_H-like_dom_plant"/>
</dbReference>
<dbReference type="SUPFAM" id="SSF57756">
    <property type="entry name" value="Retrovirus zinc finger-like domains"/>
    <property type="match status" value="1"/>
</dbReference>
<dbReference type="CDD" id="cd06222">
    <property type="entry name" value="RNase_H_like"/>
    <property type="match status" value="1"/>
</dbReference>
<evidence type="ECO:0000256" key="6">
    <source>
        <dbReference type="PROSITE-ProRule" id="PRU00047"/>
    </source>
</evidence>
<keyword evidence="7" id="KW-0175">Coiled coil</keyword>
<name>A0A6L2JQG7_TANCI</name>
<evidence type="ECO:0000256" key="4">
    <source>
        <dbReference type="ARBA" id="ARBA00022801"/>
    </source>
</evidence>
<accession>A0A6L2JQG7</accession>
<dbReference type="Gene3D" id="4.10.60.10">
    <property type="entry name" value="Zinc finger, CCHC-type"/>
    <property type="match status" value="1"/>
</dbReference>
<dbReference type="GO" id="GO:0003677">
    <property type="term" value="F:DNA binding"/>
    <property type="evidence" value="ECO:0007669"/>
    <property type="project" value="UniProtKB-KW"/>
</dbReference>
<dbReference type="Pfam" id="PF13456">
    <property type="entry name" value="RVT_3"/>
    <property type="match status" value="1"/>
</dbReference>
<dbReference type="InterPro" id="IPR001878">
    <property type="entry name" value="Znf_CCHC"/>
</dbReference>
<evidence type="ECO:0000256" key="1">
    <source>
        <dbReference type="ARBA" id="ARBA00022670"/>
    </source>
</evidence>
<feature type="region of interest" description="Disordered" evidence="8">
    <location>
        <begin position="360"/>
        <end position="407"/>
    </location>
</feature>
<feature type="coiled-coil region" evidence="7">
    <location>
        <begin position="1209"/>
        <end position="1236"/>
    </location>
</feature>
<reference evidence="12" key="1">
    <citation type="journal article" date="2019" name="Sci. Rep.">
        <title>Draft genome of Tanacetum cinerariifolium, the natural source of mosquito coil.</title>
        <authorList>
            <person name="Yamashiro T."/>
            <person name="Shiraishi A."/>
            <person name="Satake H."/>
            <person name="Nakayama K."/>
        </authorList>
    </citation>
    <scope>NUCLEOTIDE SEQUENCE</scope>
</reference>
<dbReference type="Gene3D" id="3.30.70.270">
    <property type="match status" value="2"/>
</dbReference>
<dbReference type="Pfam" id="PF07727">
    <property type="entry name" value="RVT_2"/>
    <property type="match status" value="2"/>
</dbReference>
<evidence type="ECO:0000259" key="10">
    <source>
        <dbReference type="PROSITE" id="PS50158"/>
    </source>
</evidence>
<keyword evidence="5" id="KW-0238">DNA-binding</keyword>
<dbReference type="PROSITE" id="PS50994">
    <property type="entry name" value="INTEGRASE"/>
    <property type="match status" value="1"/>
</dbReference>
<feature type="region of interest" description="Disordered" evidence="8">
    <location>
        <begin position="2295"/>
        <end position="2316"/>
    </location>
</feature>
<dbReference type="InterPro" id="IPR043502">
    <property type="entry name" value="DNA/RNA_pol_sf"/>
</dbReference>
<dbReference type="CDD" id="cd01647">
    <property type="entry name" value="RT_LTR"/>
    <property type="match status" value="1"/>
</dbReference>
<dbReference type="InterPro" id="IPR025724">
    <property type="entry name" value="GAG-pre-integrase_dom"/>
</dbReference>
<feature type="compositionally biased region" description="Basic and acidic residues" evidence="8">
    <location>
        <begin position="2295"/>
        <end position="2314"/>
    </location>
</feature>
<keyword evidence="2" id="KW-0479">Metal-binding</keyword>
<evidence type="ECO:0000256" key="2">
    <source>
        <dbReference type="ARBA" id="ARBA00022723"/>
    </source>
</evidence>
<feature type="region of interest" description="Disordered" evidence="8">
    <location>
        <begin position="2219"/>
        <end position="2258"/>
    </location>
</feature>
<feature type="signal peptide" evidence="9">
    <location>
        <begin position="1"/>
        <end position="18"/>
    </location>
</feature>
<dbReference type="InterPro" id="IPR036397">
    <property type="entry name" value="RNaseH_sf"/>
</dbReference>
<evidence type="ECO:0000256" key="3">
    <source>
        <dbReference type="ARBA" id="ARBA00022750"/>
    </source>
</evidence>
<comment type="caution">
    <text evidence="12">The sequence shown here is derived from an EMBL/GenBank/DDBJ whole genome shotgun (WGS) entry which is preliminary data.</text>
</comment>
<dbReference type="InterPro" id="IPR041577">
    <property type="entry name" value="RT_RNaseH_2"/>
</dbReference>
<dbReference type="EMBL" id="BKCJ010001108">
    <property type="protein sequence ID" value="GEU38899.1"/>
    <property type="molecule type" value="Genomic_DNA"/>
</dbReference>
<organism evidence="12">
    <name type="scientific">Tanacetum cinerariifolium</name>
    <name type="common">Dalmatian daisy</name>
    <name type="synonym">Chrysanthemum cinerariifolium</name>
    <dbReference type="NCBI Taxonomy" id="118510"/>
    <lineage>
        <taxon>Eukaryota</taxon>
        <taxon>Viridiplantae</taxon>
        <taxon>Streptophyta</taxon>
        <taxon>Embryophyta</taxon>
        <taxon>Tracheophyta</taxon>
        <taxon>Spermatophyta</taxon>
        <taxon>Magnoliopsida</taxon>
        <taxon>eudicotyledons</taxon>
        <taxon>Gunneridae</taxon>
        <taxon>Pentapetalae</taxon>
        <taxon>asterids</taxon>
        <taxon>campanulids</taxon>
        <taxon>Asterales</taxon>
        <taxon>Asteraceae</taxon>
        <taxon>Asteroideae</taxon>
        <taxon>Anthemideae</taxon>
        <taxon>Anthemidinae</taxon>
        <taxon>Tanacetum</taxon>
    </lineage>
</organism>
<dbReference type="SUPFAM" id="SSF56672">
    <property type="entry name" value="DNA/RNA polymerases"/>
    <property type="match status" value="2"/>
</dbReference>
<feature type="region of interest" description="Disordered" evidence="8">
    <location>
        <begin position="1642"/>
        <end position="1669"/>
    </location>
</feature>
<dbReference type="Pfam" id="PF13976">
    <property type="entry name" value="gag_pre-integrs"/>
    <property type="match status" value="1"/>
</dbReference>
<dbReference type="Pfam" id="PF00665">
    <property type="entry name" value="rve"/>
    <property type="match status" value="1"/>
</dbReference>
<dbReference type="InterPro" id="IPR039537">
    <property type="entry name" value="Retrotran_Ty1/copia-like"/>
</dbReference>
<feature type="compositionally biased region" description="Polar residues" evidence="8">
    <location>
        <begin position="1655"/>
        <end position="1668"/>
    </location>
</feature>
<keyword evidence="6" id="KW-0862">Zinc</keyword>
<keyword evidence="4" id="KW-0378">Hydrolase</keyword>
<dbReference type="InterPro" id="IPR043128">
    <property type="entry name" value="Rev_trsase/Diguanyl_cyclase"/>
</dbReference>
<evidence type="ECO:0000313" key="12">
    <source>
        <dbReference type="EMBL" id="GEU38899.1"/>
    </source>
</evidence>
<sequence length="2595" mass="293127">MLACRSALTLIFSGGGRGVGLAYVVEVGDVRLEVGGGPLVVVCGGRREVEEGGEPREVVCGGGEELTYFSLVDTPHGCSVKLNCDAAFKDSKAAFGIVVRDSTGCLRYVLGNCCHAISPTHAEIIAVHSTCSLAFNRGWLNAIVESDSQVAISLSFLESPPPWSLEALVDDIRFWSKSMQLSFSWVNRERNQVADWVARYAFSNTLQFSWDATFFEELTSLSRNDMYQCPEPITPLNEGTSNQNTTKSIIEGHISTLKELLKEPSNRDLIRSMLLDFDDIQDVIDEEIEVNKKGKAKVSDEDLSKPFKDVLKCPFTRRIVEFSSLGHRMSANATIYDRTGDPEDDVGQFGTRASCTIPTAVTSQPGVSPAKRKQSGLNPGLIGKLRDLSHGAPTAPATTNVIGGGTQQGKLKQLNHMVKDVRQRGRGGQRNSGLQKGKVINMVQCHSHDRKRKTMMIDEKWMNIPITFPLVLARDLTKEALVVEAEVEGYLVRRIHVDEGASFEIMEDRARRVLWGKWLCRGEILKFTIIQAPSPYNIILGRPGLKQLRAIPSTIHGMMKFPTPWGIATLVSQMPTIFECIRVGKKQGVELLKEMELQEKVTPVSQKRKVFCSEKSQVITREVAEWLKAGIVRPVKYPTWISNPVLVKKLDWSLRMCIDFKNINAACPKDYYPLPEIDSNIESVMGFPFKCFLDAFKGATYQRLVDEAFQSQIRQNLEAYVDDMVVKSNSKRQMLADIAETFGNLRRINMKLNPKKCSSGRKCSHPELGGDAKPSGKTGGAKPFLSRSADRSLPFFETLKDITKENKNDYRWTEKAENSFQELKKMLLDLPTLTTPLSKETLFVYLATSREEISAVLLVVRKGKQHILHYVSRTLHDVERNYALLEKISISTTAQMEQPNPTFAKISILDIRKFKQWKFRIQQYLQNEHYALWEVIDFSDSYEAPQEESSTGLASESSAKKKGRTVALTTEDIQKRMNDTFGGNEATKKTKKNQLKQQYGNLKAEGSEMLEQTFNRLQAIISHLEFMDVEIEQDDLNQKFLTSLALEWLMYTIVWRNRNDLDTLSLDDVYNHLKVGKGEVNTTSIPTASTQVSPASANVAAASISHDTITIQGTDVAGFDKSKVECFNCHKMGHFTRECRAPRSQDRGRREIYKQENHALVADDEAPTEFALMAKSSSSFENEVEARLVEFKTQEIKFCEKIRGLEFDVKNKNIKIENLMYELEQIKKEKERYSVVPPPAQVYSPSKKDMSWTGLPEFADDTITDYSRPSHNIESNSSDLQNSNSSISEHGESSESIMSKPMIKFVKAADSPTVIKTNKVETVRKPSVKYAEMYRNTTKSPKASADESMLWHMRLGHLNFKTMNKLVRHNLVKSLPSKCFEDDHTCVACLKGKQHKACCKPKLVNSVSKPLHTLHMDLFGPTFVSSLNHKWYCLVMTDDFSRFTWTFFLKTKDESSDILRNFITEIENLKDLKLKIIRCDNRGEFKNKEMNEFCSRKGIKREFSNARTPKQNGVAEKRNKTLIEAVRTMLADAKLPVTFWAEAVNTACYVQNRVLVNKSQNKTPYELYNSRTPAIGFLRPFRCHVMILNTLDHLGKFDAKGDGGYFVGYSMSSKAFRKDVSSLRYIALPNWFHKAHLESPTSNAQDACNADAPESSGNSNPTATSTNPLADHMETLTVESVIPTISSHVPTACLDDSPKPSSTTRLISKRVISQDETPYLDNISTLSNRFEDIFGVTTNTVDTNGVEADFTNMESIIPASPTPTFRIHKDHPKSQIIGPVDTPVQTRHKSKEMEEHSLIATIHQKTTHDLLQFCPFSFFLSQEEPKKISDALKDPSWVLKNKKDERGIVIRNKARLVAQGHTQKEGIDYEKVFAPFARIEAIRLFLAYASFMGFTVYQMDVKSAFLYGTIDEEVYVMQPLGFQDPEFPARVYKVEKAMGTIDHTLFIRKHIGDFLLVQVYVDDIIFGSSNPQLCREFEALMHDKFQISAMGELNFFLGLQVLQKKDGILDTQMSGQLILPWTRRILEEKINLRIFRYLKGHPKLGLWYPKESHFDLVVYSDSDCGGATQDRKSTTRGCQFLGRRLISWKCKKWTIVATSTTEAKYVEAASGCGQVLYALTINPTVYVSHIRQFWSTARIETTNERTKILATVDGKPRTISESSIRRNLKLNDEEGISSLSDAKLFENLALMGYNILPNQKFTFQKGFNEFISNIATAVGEGSGIPTEPHHTPSPEAQQSPHNDPSSPSYPTASTETILTTTPTEIPILRQYSRRATRIAQSKALPLLDDAPIKGRSLETKEEAGVERSTERGSNDTEEMVNVLTSLDAANILTSEVQAVSVPPVAEVSIVGILTGSGLVPTVSAIFTTASVVTPYSRCKGKEKMVESDTPKKKKLQEQINVQMAREMEEPMAREDQRMEEQIARDAEIAIIHTEEELHMLIDGLDRNNEVIAKHLQEYEQSQAELTIGEKIDLINELVKYQHHHAKILKYQAQQSKPLSKKEQREFYMSVLRSHSGWKTKHFRGMTLEEIREKFIPVWKQMQDFVPMASEEEGERVKRKGLKLEQWSAKKMKTSDDVSEEDLKEMMQLSVHLPHI</sequence>
<dbReference type="GO" id="GO:0004190">
    <property type="term" value="F:aspartic-type endopeptidase activity"/>
    <property type="evidence" value="ECO:0007669"/>
    <property type="project" value="UniProtKB-KW"/>
</dbReference>
<feature type="compositionally biased region" description="Polar residues" evidence="8">
    <location>
        <begin position="1265"/>
        <end position="1274"/>
    </location>
</feature>
<dbReference type="InterPro" id="IPR036875">
    <property type="entry name" value="Znf_CCHC_sf"/>
</dbReference>
<feature type="compositionally biased region" description="Low complexity" evidence="8">
    <location>
        <begin position="1275"/>
        <end position="1296"/>
    </location>
</feature>
<dbReference type="GO" id="GO:0008270">
    <property type="term" value="F:zinc ion binding"/>
    <property type="evidence" value="ECO:0007669"/>
    <property type="project" value="UniProtKB-KW"/>
</dbReference>
<dbReference type="SUPFAM" id="SSF53098">
    <property type="entry name" value="Ribonuclease H-like"/>
    <property type="match status" value="2"/>
</dbReference>
<feature type="region of interest" description="Disordered" evidence="8">
    <location>
        <begin position="1265"/>
        <end position="1296"/>
    </location>
</feature>
<dbReference type="SMART" id="SM00343">
    <property type="entry name" value="ZnF_C2HC"/>
    <property type="match status" value="1"/>
</dbReference>
<dbReference type="Pfam" id="PF00078">
    <property type="entry name" value="RVT_1"/>
    <property type="match status" value="1"/>
</dbReference>
<protein>
    <submittedName>
        <fullName evidence="12">Uncharacterized protein</fullName>
    </submittedName>
</protein>
<dbReference type="GO" id="GO:0006508">
    <property type="term" value="P:proteolysis"/>
    <property type="evidence" value="ECO:0007669"/>
    <property type="project" value="UniProtKB-KW"/>
</dbReference>
<dbReference type="Pfam" id="PF17919">
    <property type="entry name" value="RT_RNaseH_2"/>
    <property type="match status" value="1"/>
</dbReference>
<dbReference type="InterPro" id="IPR000477">
    <property type="entry name" value="RT_dom"/>
</dbReference>
<dbReference type="InterPro" id="IPR001584">
    <property type="entry name" value="Integrase_cat-core"/>
</dbReference>
<keyword evidence="9" id="KW-0732">Signal</keyword>
<evidence type="ECO:0000256" key="5">
    <source>
        <dbReference type="ARBA" id="ARBA00023125"/>
    </source>
</evidence>
<evidence type="ECO:0000259" key="11">
    <source>
        <dbReference type="PROSITE" id="PS50994"/>
    </source>
</evidence>
<dbReference type="Gene3D" id="3.10.10.10">
    <property type="entry name" value="HIV Type 1 Reverse Transcriptase, subunit A, domain 1"/>
    <property type="match status" value="1"/>
</dbReference>
<dbReference type="InterPro" id="IPR013103">
    <property type="entry name" value="RVT_2"/>
</dbReference>
<keyword evidence="3" id="KW-0064">Aspartyl protease</keyword>
<dbReference type="PROSITE" id="PS50158">
    <property type="entry name" value="ZF_CCHC"/>
    <property type="match status" value="1"/>
</dbReference>
<feature type="region of interest" description="Disordered" evidence="8">
    <location>
        <begin position="756"/>
        <end position="783"/>
    </location>
</feature>
<evidence type="ECO:0000256" key="8">
    <source>
        <dbReference type="SAM" id="MobiDB-lite"/>
    </source>
</evidence>
<feature type="chain" id="PRO_5027039373" evidence="9">
    <location>
        <begin position="19"/>
        <end position="2595"/>
    </location>
</feature>
<dbReference type="Pfam" id="PF14223">
    <property type="entry name" value="Retrotran_gag_2"/>
    <property type="match status" value="1"/>
</dbReference>
<feature type="domain" description="CCHC-type" evidence="10">
    <location>
        <begin position="1126"/>
        <end position="1140"/>
    </location>
</feature>
<dbReference type="PANTHER" id="PTHR42648">
    <property type="entry name" value="TRANSPOSASE, PUTATIVE-RELATED"/>
    <property type="match status" value="1"/>
</dbReference>
<keyword evidence="6" id="KW-0863">Zinc-finger</keyword>
<dbReference type="GO" id="GO:0004523">
    <property type="term" value="F:RNA-DNA hybrid ribonuclease activity"/>
    <property type="evidence" value="ECO:0007669"/>
    <property type="project" value="InterPro"/>
</dbReference>